<evidence type="ECO:0000256" key="5">
    <source>
        <dbReference type="ARBA" id="ARBA00023049"/>
    </source>
</evidence>
<evidence type="ECO:0000256" key="3">
    <source>
        <dbReference type="ARBA" id="ARBA00022801"/>
    </source>
</evidence>
<organism evidence="7 8">
    <name type="scientific">Novipirellula aureliae</name>
    <dbReference type="NCBI Taxonomy" id="2527966"/>
    <lineage>
        <taxon>Bacteria</taxon>
        <taxon>Pseudomonadati</taxon>
        <taxon>Planctomycetota</taxon>
        <taxon>Planctomycetia</taxon>
        <taxon>Pirellulales</taxon>
        <taxon>Pirellulaceae</taxon>
        <taxon>Novipirellula</taxon>
    </lineage>
</organism>
<dbReference type="PANTHER" id="PTHR30471">
    <property type="entry name" value="DNA REPAIR PROTEIN RADC"/>
    <property type="match status" value="1"/>
</dbReference>
<dbReference type="Gene3D" id="3.40.140.10">
    <property type="entry name" value="Cytidine Deaminase, domain 2"/>
    <property type="match status" value="1"/>
</dbReference>
<dbReference type="InterPro" id="IPR025657">
    <property type="entry name" value="RadC_JAB"/>
</dbReference>
<dbReference type="PROSITE" id="PS01302">
    <property type="entry name" value="UPF0758"/>
    <property type="match status" value="1"/>
</dbReference>
<dbReference type="PANTHER" id="PTHR30471:SF3">
    <property type="entry name" value="UPF0758 PROTEIN YEES-RELATED"/>
    <property type="match status" value="1"/>
</dbReference>
<dbReference type="Proteomes" id="UP000315471">
    <property type="component" value="Unassembled WGS sequence"/>
</dbReference>
<name>A0A5C6DMY9_9BACT</name>
<proteinExistence type="predicted"/>
<keyword evidence="1" id="KW-0645">Protease</keyword>
<keyword evidence="4" id="KW-0862">Zinc</keyword>
<keyword evidence="5" id="KW-0482">Metalloprotease</keyword>
<comment type="caution">
    <text evidence="7">The sequence shown here is derived from an EMBL/GenBank/DDBJ whole genome shotgun (WGS) entry which is preliminary data.</text>
</comment>
<dbReference type="Pfam" id="PF04002">
    <property type="entry name" value="RadC"/>
    <property type="match status" value="1"/>
</dbReference>
<evidence type="ECO:0000256" key="1">
    <source>
        <dbReference type="ARBA" id="ARBA00022670"/>
    </source>
</evidence>
<dbReference type="EMBL" id="SJPY01000007">
    <property type="protein sequence ID" value="TWU37525.1"/>
    <property type="molecule type" value="Genomic_DNA"/>
</dbReference>
<evidence type="ECO:0000313" key="7">
    <source>
        <dbReference type="EMBL" id="TWU37525.1"/>
    </source>
</evidence>
<keyword evidence="3" id="KW-0378">Hydrolase</keyword>
<dbReference type="InterPro" id="IPR037518">
    <property type="entry name" value="MPN"/>
</dbReference>
<dbReference type="PROSITE" id="PS50249">
    <property type="entry name" value="MPN"/>
    <property type="match status" value="1"/>
</dbReference>
<dbReference type="InterPro" id="IPR001405">
    <property type="entry name" value="UPF0758"/>
</dbReference>
<dbReference type="InterPro" id="IPR020891">
    <property type="entry name" value="UPF0758_CS"/>
</dbReference>
<feature type="domain" description="MPN" evidence="6">
    <location>
        <begin position="35"/>
        <end position="157"/>
    </location>
</feature>
<accession>A0A5C6DMY9</accession>
<keyword evidence="2" id="KW-0479">Metal-binding</keyword>
<dbReference type="CDD" id="cd08071">
    <property type="entry name" value="MPN_DUF2466"/>
    <property type="match status" value="1"/>
</dbReference>
<reference evidence="7 8" key="1">
    <citation type="submission" date="2019-02" db="EMBL/GenBank/DDBJ databases">
        <title>Deep-cultivation of Planctomycetes and their phenomic and genomic characterization uncovers novel biology.</title>
        <authorList>
            <person name="Wiegand S."/>
            <person name="Jogler M."/>
            <person name="Boedeker C."/>
            <person name="Pinto D."/>
            <person name="Vollmers J."/>
            <person name="Rivas-Marin E."/>
            <person name="Kohn T."/>
            <person name="Peeters S.H."/>
            <person name="Heuer A."/>
            <person name="Rast P."/>
            <person name="Oberbeckmann S."/>
            <person name="Bunk B."/>
            <person name="Jeske O."/>
            <person name="Meyerdierks A."/>
            <person name="Storesund J.E."/>
            <person name="Kallscheuer N."/>
            <person name="Luecker S."/>
            <person name="Lage O.M."/>
            <person name="Pohl T."/>
            <person name="Merkel B.J."/>
            <person name="Hornburger P."/>
            <person name="Mueller R.-W."/>
            <person name="Bruemmer F."/>
            <person name="Labrenz M."/>
            <person name="Spormann A.M."/>
            <person name="Op Den Camp H."/>
            <person name="Overmann J."/>
            <person name="Amann R."/>
            <person name="Jetten M.S.M."/>
            <person name="Mascher T."/>
            <person name="Medema M.H."/>
            <person name="Devos D.P."/>
            <person name="Kaster A.-K."/>
            <person name="Ovreas L."/>
            <person name="Rohde M."/>
            <person name="Galperin M.Y."/>
            <person name="Jogler C."/>
        </authorList>
    </citation>
    <scope>NUCLEOTIDE SEQUENCE [LARGE SCALE GENOMIC DNA]</scope>
    <source>
        <strain evidence="7 8">Q31b</strain>
    </source>
</reference>
<evidence type="ECO:0000256" key="4">
    <source>
        <dbReference type="ARBA" id="ARBA00022833"/>
    </source>
</evidence>
<dbReference type="GO" id="GO:0008237">
    <property type="term" value="F:metallopeptidase activity"/>
    <property type="evidence" value="ECO:0007669"/>
    <property type="project" value="UniProtKB-KW"/>
</dbReference>
<evidence type="ECO:0000256" key="2">
    <source>
        <dbReference type="ARBA" id="ARBA00022723"/>
    </source>
</evidence>
<gene>
    <name evidence="7" type="ORF">Q31b_43130</name>
</gene>
<keyword evidence="8" id="KW-1185">Reference proteome</keyword>
<dbReference type="AlphaFoldDB" id="A0A5C6DMY9"/>
<dbReference type="GO" id="GO:0046872">
    <property type="term" value="F:metal ion binding"/>
    <property type="evidence" value="ECO:0007669"/>
    <property type="project" value="UniProtKB-KW"/>
</dbReference>
<dbReference type="GO" id="GO:0006508">
    <property type="term" value="P:proteolysis"/>
    <property type="evidence" value="ECO:0007669"/>
    <property type="project" value="UniProtKB-KW"/>
</dbReference>
<sequence>MARTKRELQQPPEIEDHFIREVNVNYRTTAETRIKITKAADIAEFVRSVMTDNSREHCVALYLDGSHHVASYSIISIGSANSAPVAPREVFQRAVLIGAVSLILAHNHPSGSLDPSPQDHDITKRLKDAGEILGISLLDHVIVTDHGYVSLREDSLRW</sequence>
<dbReference type="RefSeq" id="WP_197171933.1">
    <property type="nucleotide sequence ID" value="NZ_SJPY01000007.1"/>
</dbReference>
<evidence type="ECO:0000259" key="6">
    <source>
        <dbReference type="PROSITE" id="PS50249"/>
    </source>
</evidence>
<protein>
    <recommendedName>
        <fullName evidence="6">MPN domain-containing protein</fullName>
    </recommendedName>
</protein>
<evidence type="ECO:0000313" key="8">
    <source>
        <dbReference type="Proteomes" id="UP000315471"/>
    </source>
</evidence>